<evidence type="ECO:0000313" key="10">
    <source>
        <dbReference type="Proteomes" id="UP000465306"/>
    </source>
</evidence>
<proteinExistence type="predicted"/>
<dbReference type="GO" id="GO:0016020">
    <property type="term" value="C:membrane"/>
    <property type="evidence" value="ECO:0007669"/>
    <property type="project" value="UniProtKB-SubCell"/>
</dbReference>
<evidence type="ECO:0000256" key="6">
    <source>
        <dbReference type="SAM" id="Phobius"/>
    </source>
</evidence>
<feature type="transmembrane region" description="Helical" evidence="6">
    <location>
        <begin position="92"/>
        <end position="112"/>
    </location>
</feature>
<reference evidence="9" key="3">
    <citation type="submission" date="2020-11" db="EMBL/GenBank/DDBJ databases">
        <title>Intraspecies plasmid and genomic variation of Mycobacterium kubicae revealed by the complete genome sequences of two clinical isolates.</title>
        <authorList>
            <person name="Hendrix J.R."/>
            <person name="Epperson L.E."/>
            <person name="Honda J.R."/>
            <person name="Strong M."/>
        </authorList>
    </citation>
    <scope>NUCLEOTIDE SEQUENCE</scope>
    <source>
        <strain evidence="9">JCM 13573</strain>
    </source>
</reference>
<evidence type="ECO:0000313" key="8">
    <source>
        <dbReference type="EMBL" id="GFG65847.1"/>
    </source>
</evidence>
<evidence type="ECO:0000256" key="1">
    <source>
        <dbReference type="ARBA" id="ARBA00004141"/>
    </source>
</evidence>
<dbReference type="EMBL" id="CP065047">
    <property type="protein sequence ID" value="QPI37837.1"/>
    <property type="molecule type" value="Genomic_DNA"/>
</dbReference>
<evidence type="ECO:0000256" key="2">
    <source>
        <dbReference type="ARBA" id="ARBA00022692"/>
    </source>
</evidence>
<accession>A0AAX1JBE0</accession>
<keyword evidence="2 6" id="KW-0812">Transmembrane</keyword>
<organism evidence="9 11">
    <name type="scientific">Mycobacterium kubicae</name>
    <dbReference type="NCBI Taxonomy" id="120959"/>
    <lineage>
        <taxon>Bacteria</taxon>
        <taxon>Bacillati</taxon>
        <taxon>Actinomycetota</taxon>
        <taxon>Actinomycetes</taxon>
        <taxon>Mycobacteriales</taxon>
        <taxon>Mycobacteriaceae</taxon>
        <taxon>Mycobacterium</taxon>
        <taxon>Mycobacterium simiae complex</taxon>
    </lineage>
</organism>
<comment type="subcellular location">
    <subcellularLocation>
        <location evidence="1">Membrane</location>
        <topology evidence="1">Multi-pass membrane protein</topology>
    </subcellularLocation>
</comment>
<reference evidence="8 10" key="1">
    <citation type="journal article" date="2019" name="Emerg. Microbes Infect.">
        <title>Comprehensive subspecies identification of 175 nontuberculous mycobacteria species based on 7547 genomic profiles.</title>
        <authorList>
            <person name="Matsumoto Y."/>
            <person name="Kinjo T."/>
            <person name="Motooka D."/>
            <person name="Nabeya D."/>
            <person name="Jung N."/>
            <person name="Uechi K."/>
            <person name="Horii T."/>
            <person name="Iida T."/>
            <person name="Fujita J."/>
            <person name="Nakamura S."/>
        </authorList>
    </citation>
    <scope>NUCLEOTIDE SEQUENCE [LARGE SCALE GENOMIC DNA]</scope>
    <source>
        <strain evidence="8 10">JCM 13573</strain>
    </source>
</reference>
<dbReference type="Pfam" id="PF05154">
    <property type="entry name" value="TM2"/>
    <property type="match status" value="1"/>
</dbReference>
<dbReference type="AlphaFoldDB" id="A0AAX1JBE0"/>
<protein>
    <submittedName>
        <fullName evidence="8">Membrane protein</fullName>
    </submittedName>
    <submittedName>
        <fullName evidence="9">NINE protein</fullName>
    </submittedName>
</protein>
<name>A0AAX1JBE0_9MYCO</name>
<evidence type="ECO:0000259" key="7">
    <source>
        <dbReference type="Pfam" id="PF05154"/>
    </source>
</evidence>
<dbReference type="Proteomes" id="UP000465306">
    <property type="component" value="Unassembled WGS sequence"/>
</dbReference>
<evidence type="ECO:0000256" key="4">
    <source>
        <dbReference type="ARBA" id="ARBA00023136"/>
    </source>
</evidence>
<reference evidence="8" key="2">
    <citation type="submission" date="2020-02" db="EMBL/GenBank/DDBJ databases">
        <authorList>
            <person name="Matsumoto Y."/>
            <person name="Kinjo T."/>
            <person name="Motooka D."/>
            <person name="Nabeya D."/>
            <person name="Jung N."/>
            <person name="Uechi K."/>
            <person name="Horii T."/>
            <person name="Iida T."/>
            <person name="Fujita J."/>
            <person name="Nakamura S."/>
        </authorList>
    </citation>
    <scope>NUCLEOTIDE SEQUENCE</scope>
    <source>
        <strain evidence="8">JCM 13573</strain>
    </source>
</reference>
<evidence type="ECO:0000313" key="11">
    <source>
        <dbReference type="Proteomes" id="UP000663583"/>
    </source>
</evidence>
<sequence length="143" mass="15498">MATPNPPGEEPWGSQPYGPGWQQHPPPYPGNWGYPHNGYPGNAFEPYAPFGRHPVTGQPLSDKSAVVAGCLQLFFGYLGIGRFYIGSTALAAVQLVLGLFGLFFTVFCFLGLPLLFGVLIWSFVDAIMMFTGNVADGDGRKLR</sequence>
<dbReference type="Proteomes" id="UP000663583">
    <property type="component" value="Chromosome"/>
</dbReference>
<keyword evidence="3 6" id="KW-1133">Transmembrane helix</keyword>
<dbReference type="RefSeq" id="WP_085075517.1">
    <property type="nucleotide sequence ID" value="NZ_BLKU01000005.1"/>
</dbReference>
<feature type="domain" description="TM2" evidence="7">
    <location>
        <begin position="62"/>
        <end position="106"/>
    </location>
</feature>
<evidence type="ECO:0000256" key="3">
    <source>
        <dbReference type="ARBA" id="ARBA00022989"/>
    </source>
</evidence>
<gene>
    <name evidence="9" type="ORF">I2456_26930</name>
    <name evidence="8" type="ORF">MKUB_33370</name>
</gene>
<dbReference type="InterPro" id="IPR007829">
    <property type="entry name" value="TM2"/>
</dbReference>
<keyword evidence="10" id="KW-1185">Reference proteome</keyword>
<evidence type="ECO:0000313" key="9">
    <source>
        <dbReference type="EMBL" id="QPI37837.1"/>
    </source>
</evidence>
<dbReference type="EMBL" id="BLKU01000005">
    <property type="protein sequence ID" value="GFG65847.1"/>
    <property type="molecule type" value="Genomic_DNA"/>
</dbReference>
<evidence type="ECO:0000256" key="5">
    <source>
        <dbReference type="SAM" id="MobiDB-lite"/>
    </source>
</evidence>
<keyword evidence="4 6" id="KW-0472">Membrane</keyword>
<feature type="region of interest" description="Disordered" evidence="5">
    <location>
        <begin position="1"/>
        <end position="24"/>
    </location>
</feature>
<dbReference type="KEGG" id="mku:I2456_26930"/>
<feature type="transmembrane region" description="Helical" evidence="6">
    <location>
        <begin position="65"/>
        <end position="85"/>
    </location>
</feature>